<dbReference type="InterPro" id="IPR036034">
    <property type="entry name" value="PDZ_sf"/>
</dbReference>
<evidence type="ECO:0000313" key="4">
    <source>
        <dbReference type="Proteomes" id="UP000824193"/>
    </source>
</evidence>
<dbReference type="NCBIfam" id="TIGR02860">
    <property type="entry name" value="spore_IV_B"/>
    <property type="match status" value="1"/>
</dbReference>
<dbReference type="InterPro" id="IPR014219">
    <property type="entry name" value="SpoIVB"/>
</dbReference>
<dbReference type="Gene3D" id="2.30.42.10">
    <property type="match status" value="1"/>
</dbReference>
<dbReference type="PROSITE" id="PS51494">
    <property type="entry name" value="SPOIVB"/>
    <property type="match status" value="1"/>
</dbReference>
<dbReference type="Proteomes" id="UP000824193">
    <property type="component" value="Unassembled WGS sequence"/>
</dbReference>
<dbReference type="Pfam" id="PF13180">
    <property type="entry name" value="PDZ_2"/>
    <property type="match status" value="1"/>
</dbReference>
<accession>A0A9D1V4C2</accession>
<keyword evidence="3" id="KW-0378">Hydrolase</keyword>
<dbReference type="SMART" id="SM00228">
    <property type="entry name" value="PDZ"/>
    <property type="match status" value="1"/>
</dbReference>
<dbReference type="SUPFAM" id="SSF50156">
    <property type="entry name" value="PDZ domain-like"/>
    <property type="match status" value="1"/>
</dbReference>
<evidence type="ECO:0000259" key="2">
    <source>
        <dbReference type="PROSITE" id="PS51494"/>
    </source>
</evidence>
<dbReference type="InterPro" id="IPR008763">
    <property type="entry name" value="Peptidase_S55"/>
</dbReference>
<evidence type="ECO:0000313" key="3">
    <source>
        <dbReference type="EMBL" id="HIX05886.1"/>
    </source>
</evidence>
<feature type="domain" description="PDZ" evidence="1">
    <location>
        <begin position="88"/>
        <end position="174"/>
    </location>
</feature>
<dbReference type="Pfam" id="PF05580">
    <property type="entry name" value="Peptidase_S55"/>
    <property type="match status" value="1"/>
</dbReference>
<dbReference type="PROSITE" id="PS51257">
    <property type="entry name" value="PROKAR_LIPOPROTEIN"/>
    <property type="match status" value="1"/>
</dbReference>
<evidence type="ECO:0000259" key="1">
    <source>
        <dbReference type="PROSITE" id="PS50106"/>
    </source>
</evidence>
<dbReference type="InterPro" id="IPR001478">
    <property type="entry name" value="PDZ"/>
</dbReference>
<comment type="caution">
    <text evidence="3">The sequence shown here is derived from an EMBL/GenBank/DDBJ whole genome shotgun (WGS) entry which is preliminary data.</text>
</comment>
<feature type="domain" description="Peptidase S55" evidence="2">
    <location>
        <begin position="176"/>
        <end position="407"/>
    </location>
</feature>
<reference evidence="3" key="1">
    <citation type="journal article" date="2021" name="PeerJ">
        <title>Extensive microbial diversity within the chicken gut microbiome revealed by metagenomics and culture.</title>
        <authorList>
            <person name="Gilroy R."/>
            <person name="Ravi A."/>
            <person name="Getino M."/>
            <person name="Pursley I."/>
            <person name="Horton D.L."/>
            <person name="Alikhan N.F."/>
            <person name="Baker D."/>
            <person name="Gharbi K."/>
            <person name="Hall N."/>
            <person name="Watson M."/>
            <person name="Adriaenssens E.M."/>
            <person name="Foster-Nyarko E."/>
            <person name="Jarju S."/>
            <person name="Secka A."/>
            <person name="Antonio M."/>
            <person name="Oren A."/>
            <person name="Chaudhuri R.R."/>
            <person name="La Ragione R."/>
            <person name="Hildebrand F."/>
            <person name="Pallen M.J."/>
        </authorList>
    </citation>
    <scope>NUCLEOTIDE SEQUENCE</scope>
    <source>
        <strain evidence="3">2239</strain>
    </source>
</reference>
<gene>
    <name evidence="3" type="primary">spoIVB</name>
    <name evidence="3" type="ORF">H9865_07265</name>
</gene>
<dbReference type="EMBL" id="DXFW01000020">
    <property type="protein sequence ID" value="HIX05886.1"/>
    <property type="molecule type" value="Genomic_DNA"/>
</dbReference>
<dbReference type="GO" id="GO:0016787">
    <property type="term" value="F:hydrolase activity"/>
    <property type="evidence" value="ECO:0007669"/>
    <property type="project" value="UniProtKB-KW"/>
</dbReference>
<dbReference type="PROSITE" id="PS50106">
    <property type="entry name" value="PDZ"/>
    <property type="match status" value="1"/>
</dbReference>
<organism evidence="3 4">
    <name type="scientific">Candidatus Allofournierella pullicola</name>
    <dbReference type="NCBI Taxonomy" id="2838596"/>
    <lineage>
        <taxon>Bacteria</taxon>
        <taxon>Bacillati</taxon>
        <taxon>Bacillota</taxon>
        <taxon>Clostridia</taxon>
        <taxon>Eubacteriales</taxon>
        <taxon>Oscillospiraceae</taxon>
        <taxon>Allofournierella</taxon>
    </lineage>
</organism>
<name>A0A9D1V4C2_9FIRM</name>
<dbReference type="EC" id="3.4.21.116" evidence="3"/>
<protein>
    <submittedName>
        <fullName evidence="3">SpoIVB peptidase</fullName>
        <ecNumber evidence="3">3.4.21.116</ecNumber>
    </submittedName>
</protein>
<sequence>MLTFFRRCLTLAVGAAALALGCLTYLYTQLPDTFMVPQGQTLALAQMPWIVPLEPKGGAAAVQAVPTGGSYNVTLSVLGGIPVKTVRAVVVDRRAVTVCGTPFGIKMFSDGAMVVAFTDIRTAGGSANPAKAAGLKMGDVIVSIDGHKTVDNDDVSAAIQAAEGRPVQLVYTRDGAEHTTSLQSVQDADSQRWRAGMWVRDSSAGIGTLTFVDNSTGIYGGLGHSISDADTGQSIALLSGEVAPVTITGYVAGAAGAPGELKGRFTGEGAMGDILINGATGVYGSIRRVMDGQDMVVAQAQEACEGPARILTTIGGDEPAWYDAEIEQISLTEEDPNRNMVIRITDPELLAATGGIVQGMSGSPIVQNDRLVGAVTHVLVNDPTRGFGIFAENMLASADAAAARKAA</sequence>
<proteinExistence type="predicted"/>
<dbReference type="AlphaFoldDB" id="A0A9D1V4C2"/>
<reference evidence="3" key="2">
    <citation type="submission" date="2021-04" db="EMBL/GenBank/DDBJ databases">
        <authorList>
            <person name="Gilroy R."/>
        </authorList>
    </citation>
    <scope>NUCLEOTIDE SEQUENCE</scope>
    <source>
        <strain evidence="3">2239</strain>
    </source>
</reference>